<proteinExistence type="predicted"/>
<evidence type="ECO:0000313" key="3">
    <source>
        <dbReference type="Proteomes" id="UP000315295"/>
    </source>
</evidence>
<name>A0A540LNG6_MALBA</name>
<evidence type="ECO:0008006" key="4">
    <source>
        <dbReference type="Google" id="ProtNLM"/>
    </source>
</evidence>
<reference evidence="2 3" key="1">
    <citation type="journal article" date="2019" name="G3 (Bethesda)">
        <title>Sequencing of a Wild Apple (Malus baccata) Genome Unravels the Differences Between Cultivated and Wild Apple Species Regarding Disease Resistance and Cold Tolerance.</title>
        <authorList>
            <person name="Chen X."/>
        </authorList>
    </citation>
    <scope>NUCLEOTIDE SEQUENCE [LARGE SCALE GENOMIC DNA]</scope>
    <source>
        <strain evidence="3">cv. Shandingzi</strain>
        <tissue evidence="2">Leaves</tissue>
    </source>
</reference>
<dbReference type="Proteomes" id="UP000315295">
    <property type="component" value="Unassembled WGS sequence"/>
</dbReference>
<dbReference type="InterPro" id="IPR036514">
    <property type="entry name" value="SGNH_hydro_sf"/>
</dbReference>
<dbReference type="AlphaFoldDB" id="A0A540LNG6"/>
<dbReference type="Gene3D" id="3.40.50.1110">
    <property type="entry name" value="SGNH hydrolase"/>
    <property type="match status" value="1"/>
</dbReference>
<evidence type="ECO:0000313" key="2">
    <source>
        <dbReference type="EMBL" id="TQD87938.1"/>
    </source>
</evidence>
<organism evidence="2 3">
    <name type="scientific">Malus baccata</name>
    <name type="common">Siberian crab apple</name>
    <name type="synonym">Pyrus baccata</name>
    <dbReference type="NCBI Taxonomy" id="106549"/>
    <lineage>
        <taxon>Eukaryota</taxon>
        <taxon>Viridiplantae</taxon>
        <taxon>Streptophyta</taxon>
        <taxon>Embryophyta</taxon>
        <taxon>Tracheophyta</taxon>
        <taxon>Spermatophyta</taxon>
        <taxon>Magnoliopsida</taxon>
        <taxon>eudicotyledons</taxon>
        <taxon>Gunneridae</taxon>
        <taxon>Pentapetalae</taxon>
        <taxon>rosids</taxon>
        <taxon>fabids</taxon>
        <taxon>Rosales</taxon>
        <taxon>Rosaceae</taxon>
        <taxon>Amygdaloideae</taxon>
        <taxon>Maleae</taxon>
        <taxon>Malus</taxon>
    </lineage>
</organism>
<protein>
    <recommendedName>
        <fullName evidence="4">GDSL esterase/lipase</fullName>
    </recommendedName>
</protein>
<dbReference type="EMBL" id="VIEB01000520">
    <property type="protein sequence ID" value="TQD87938.1"/>
    <property type="molecule type" value="Genomic_DNA"/>
</dbReference>
<feature type="signal peptide" evidence="1">
    <location>
        <begin position="1"/>
        <end position="29"/>
    </location>
</feature>
<keyword evidence="3" id="KW-1185">Reference proteome</keyword>
<keyword evidence="1" id="KW-0732">Signal</keyword>
<gene>
    <name evidence="2" type="ORF">C1H46_026502</name>
</gene>
<sequence>MEPHSSRIIVVTVLVSLSLSLALISLVLASTSCKFPAVFNFGDSNSDTGGFSAVFWSGGSASWPVLFPPPGR</sequence>
<accession>A0A540LNG6</accession>
<dbReference type="PROSITE" id="PS51257">
    <property type="entry name" value="PROKAR_LIPOPROTEIN"/>
    <property type="match status" value="1"/>
</dbReference>
<evidence type="ECO:0000256" key="1">
    <source>
        <dbReference type="SAM" id="SignalP"/>
    </source>
</evidence>
<feature type="chain" id="PRO_5022053789" description="GDSL esterase/lipase" evidence="1">
    <location>
        <begin position="30"/>
        <end position="72"/>
    </location>
</feature>
<comment type="caution">
    <text evidence="2">The sequence shown here is derived from an EMBL/GenBank/DDBJ whole genome shotgun (WGS) entry which is preliminary data.</text>
</comment>